<keyword evidence="3" id="KW-1185">Reference proteome</keyword>
<dbReference type="Gene3D" id="6.10.250.790">
    <property type="match status" value="1"/>
</dbReference>
<evidence type="ECO:0000313" key="3">
    <source>
        <dbReference type="Proteomes" id="UP000469424"/>
    </source>
</evidence>
<evidence type="ECO:0000313" key="2">
    <source>
        <dbReference type="EMBL" id="MST70550.1"/>
    </source>
</evidence>
<evidence type="ECO:0000256" key="1">
    <source>
        <dbReference type="SAM" id="Coils"/>
    </source>
</evidence>
<dbReference type="RefSeq" id="WP_154554116.1">
    <property type="nucleotide sequence ID" value="NZ_JAQXUZ010000014.1"/>
</dbReference>
<dbReference type="InterPro" id="IPR007838">
    <property type="entry name" value="Cell_div_ZapA-like"/>
</dbReference>
<dbReference type="InterPro" id="IPR053712">
    <property type="entry name" value="Bac_CellDiv_Activator"/>
</dbReference>
<proteinExistence type="predicted"/>
<dbReference type="EMBL" id="VUNA01000006">
    <property type="protein sequence ID" value="MST70550.1"/>
    <property type="molecule type" value="Genomic_DNA"/>
</dbReference>
<feature type="coiled-coil region" evidence="1">
    <location>
        <begin position="120"/>
        <end position="147"/>
    </location>
</feature>
<comment type="caution">
    <text evidence="2">The sequence shown here is derived from an EMBL/GenBank/DDBJ whole genome shotgun (WGS) entry which is preliminary data.</text>
</comment>
<organism evidence="2 3">
    <name type="scientific">Mogibacterium kristiansenii</name>
    <dbReference type="NCBI Taxonomy" id="2606708"/>
    <lineage>
        <taxon>Bacteria</taxon>
        <taxon>Bacillati</taxon>
        <taxon>Bacillota</taxon>
        <taxon>Clostridia</taxon>
        <taxon>Peptostreptococcales</taxon>
        <taxon>Anaerovoracaceae</taxon>
        <taxon>Mogibacterium</taxon>
    </lineage>
</organism>
<protein>
    <submittedName>
        <fullName evidence="2">Cell division protein ZapA</fullName>
    </submittedName>
</protein>
<keyword evidence="1" id="KW-0175">Coiled coil</keyword>
<accession>A0A6N7X4X0</accession>
<gene>
    <name evidence="2" type="ORF">FYJ65_04210</name>
</gene>
<dbReference type="InterPro" id="IPR036192">
    <property type="entry name" value="Cell_div_ZapA-like_sf"/>
</dbReference>
<sequence length="160" mass="18728">MDKCRADVTICGADYVLSGEKSEDKIKEIAKFVDDELRRTSRALNSNPNYKCAVLTAINIAEKLMENSDLLLKLQTENHQLDNDVQHYITLWENAKKQVTDLKEQMNDDSDRQIQDSEKYKNLQAKCTEMENAYFDLQMENVNLKNELRSLKKFREEDEQ</sequence>
<dbReference type="Proteomes" id="UP000469424">
    <property type="component" value="Unassembled WGS sequence"/>
</dbReference>
<dbReference type="SUPFAM" id="SSF102829">
    <property type="entry name" value="Cell division protein ZapA-like"/>
    <property type="match status" value="1"/>
</dbReference>
<dbReference type="AlphaFoldDB" id="A0A6N7X4X0"/>
<name>A0A6N7X4X0_9FIRM</name>
<dbReference type="GO" id="GO:0051301">
    <property type="term" value="P:cell division"/>
    <property type="evidence" value="ECO:0007669"/>
    <property type="project" value="UniProtKB-KW"/>
</dbReference>
<keyword evidence="2" id="KW-0132">Cell division</keyword>
<dbReference type="Pfam" id="PF05164">
    <property type="entry name" value="ZapA"/>
    <property type="match status" value="1"/>
</dbReference>
<reference evidence="2 3" key="1">
    <citation type="submission" date="2019-08" db="EMBL/GenBank/DDBJ databases">
        <title>In-depth cultivation of the pig gut microbiome towards novel bacterial diversity and tailored functional studies.</title>
        <authorList>
            <person name="Wylensek D."/>
            <person name="Hitch T.C.A."/>
            <person name="Clavel T."/>
        </authorList>
    </citation>
    <scope>NUCLEOTIDE SEQUENCE [LARGE SCALE GENOMIC DNA]</scope>
    <source>
        <strain evidence="2 3">WCA-MUC-591-APC-4B</strain>
    </source>
</reference>
<keyword evidence="2" id="KW-0131">Cell cycle</keyword>